<proteinExistence type="predicted"/>
<evidence type="ECO:0000313" key="2">
    <source>
        <dbReference type="EMBL" id="RXK56004.1"/>
    </source>
</evidence>
<dbReference type="Proteomes" id="UP000290218">
    <property type="component" value="Unassembled WGS sequence"/>
</dbReference>
<sequence>MLTRCLLLALLLCGSIAAQETLAIPAEELARAPTAARISALVDRATAQGWGSVMPALRSGAQSAYAANSGYSAQWYYLYRWARLLGTPYAKAIQDWIKSVEKAQVAHANMAASYEYRPGSLAAGLSRELLLALLGNATMSEEFFQLLSPLDNPAEVLAILQKIQQKEPALFAAYPSLALAVAVVHDVPPSPQWPHGQVSATLLPRKPPPPELLFGHLARQDRANGTGHKLVRLPASELKFLVDIVTPFAELDWARQNVAPGLADLGKAYDLIKYRKDRVAANQYNWPGNAYTLPVIFQQGGICVDQAYFASTAGKAKGIPTIMFRGAGLDGRHAWFGFLDANQRWQLDCGRYEEQKFVTGLAFDPQTWGNINDHELLFITERFRALPTYKLSVLHAEFAGDYLREGRLDLALKAARESVNRDRRNLDGWEILLAAQKAGAPADLRAQEAILREAVLAFQKYPDLEIRFSRALIEILRQRGETSLAAFEEQRLAKKYQAGRQDLSLGQMAAVMQRSMKTDDLATQIKVFNRTLDTSGRGAGIDFYDNLVVPFVVHLASQGQMPAALQAVERAKRTLRVEPGSQLEGEIATLAARLKSADFPKKAD</sequence>
<evidence type="ECO:0000313" key="3">
    <source>
        <dbReference type="Proteomes" id="UP000290218"/>
    </source>
</evidence>
<dbReference type="OrthoDB" id="184741at2"/>
<accession>A0A4Q1CAE7</accession>
<dbReference type="EMBL" id="SDHX01000001">
    <property type="protein sequence ID" value="RXK56004.1"/>
    <property type="molecule type" value="Genomic_DNA"/>
</dbReference>
<reference evidence="2 3" key="1">
    <citation type="submission" date="2019-01" db="EMBL/GenBank/DDBJ databases">
        <title>Lacunisphaera sp. strain TWA-58.</title>
        <authorList>
            <person name="Chen W.-M."/>
        </authorList>
    </citation>
    <scope>NUCLEOTIDE SEQUENCE [LARGE SCALE GENOMIC DNA]</scope>
    <source>
        <strain evidence="2 3">TWA-58</strain>
    </source>
</reference>
<dbReference type="RefSeq" id="WP_129047371.1">
    <property type="nucleotide sequence ID" value="NZ_SDHX01000001.1"/>
</dbReference>
<gene>
    <name evidence="2" type="ORF">ESB00_09035</name>
</gene>
<dbReference type="AlphaFoldDB" id="A0A4Q1CAE7"/>
<feature type="signal peptide" evidence="1">
    <location>
        <begin position="1"/>
        <end position="20"/>
    </location>
</feature>
<organism evidence="2 3">
    <name type="scientific">Oleiharenicola lentus</name>
    <dbReference type="NCBI Taxonomy" id="2508720"/>
    <lineage>
        <taxon>Bacteria</taxon>
        <taxon>Pseudomonadati</taxon>
        <taxon>Verrucomicrobiota</taxon>
        <taxon>Opitutia</taxon>
        <taxon>Opitutales</taxon>
        <taxon>Opitutaceae</taxon>
        <taxon>Oleiharenicola</taxon>
    </lineage>
</organism>
<name>A0A4Q1CAE7_9BACT</name>
<protein>
    <submittedName>
        <fullName evidence="2">Transglutaminase domain-containing protein</fullName>
    </submittedName>
</protein>
<feature type="chain" id="PRO_5020783791" evidence="1">
    <location>
        <begin position="21"/>
        <end position="604"/>
    </location>
</feature>
<keyword evidence="3" id="KW-1185">Reference proteome</keyword>
<evidence type="ECO:0000256" key="1">
    <source>
        <dbReference type="SAM" id="SignalP"/>
    </source>
</evidence>
<keyword evidence="1" id="KW-0732">Signal</keyword>
<comment type="caution">
    <text evidence="2">The sequence shown here is derived from an EMBL/GenBank/DDBJ whole genome shotgun (WGS) entry which is preliminary data.</text>
</comment>